<dbReference type="EMBL" id="KB097650">
    <property type="protein sequence ID" value="ESN92357.1"/>
    <property type="molecule type" value="Genomic_DNA"/>
</dbReference>
<dbReference type="EMBL" id="AMQM01007645">
    <property type="status" value="NOT_ANNOTATED_CDS"/>
    <property type="molecule type" value="Genomic_DNA"/>
</dbReference>
<evidence type="ECO:0000313" key="3">
    <source>
        <dbReference type="EnsemblMetazoa" id="HelroP181556"/>
    </source>
</evidence>
<evidence type="ECO:0000313" key="4">
    <source>
        <dbReference type="Proteomes" id="UP000015101"/>
    </source>
</evidence>
<evidence type="ECO:0000256" key="1">
    <source>
        <dbReference type="SAM" id="MobiDB-lite"/>
    </source>
</evidence>
<dbReference type="InParanoid" id="T1FH38"/>
<name>T1FH38_HELRO</name>
<evidence type="ECO:0000313" key="2">
    <source>
        <dbReference type="EMBL" id="ESN92357.1"/>
    </source>
</evidence>
<dbReference type="Proteomes" id="UP000015101">
    <property type="component" value="Unassembled WGS sequence"/>
</dbReference>
<dbReference type="EnsemblMetazoa" id="HelroT181556">
    <property type="protein sequence ID" value="HelroP181556"/>
    <property type="gene ID" value="HelroG181556"/>
</dbReference>
<feature type="compositionally biased region" description="Acidic residues" evidence="1">
    <location>
        <begin position="148"/>
        <end position="165"/>
    </location>
</feature>
<accession>T1FH38</accession>
<feature type="compositionally biased region" description="Polar residues" evidence="1">
    <location>
        <begin position="193"/>
        <end position="204"/>
    </location>
</feature>
<dbReference type="AlphaFoldDB" id="T1FH38"/>
<dbReference type="RefSeq" id="XP_009029591.1">
    <property type="nucleotide sequence ID" value="XM_009031343.1"/>
</dbReference>
<organism evidence="3 4">
    <name type="scientific">Helobdella robusta</name>
    <name type="common">Californian leech</name>
    <dbReference type="NCBI Taxonomy" id="6412"/>
    <lineage>
        <taxon>Eukaryota</taxon>
        <taxon>Metazoa</taxon>
        <taxon>Spiralia</taxon>
        <taxon>Lophotrochozoa</taxon>
        <taxon>Annelida</taxon>
        <taxon>Clitellata</taxon>
        <taxon>Hirudinea</taxon>
        <taxon>Rhynchobdellida</taxon>
        <taxon>Glossiphoniidae</taxon>
        <taxon>Helobdella</taxon>
    </lineage>
</organism>
<protein>
    <submittedName>
        <fullName evidence="2 3">Uncharacterized protein</fullName>
    </submittedName>
</protein>
<feature type="compositionally biased region" description="Basic and acidic residues" evidence="1">
    <location>
        <begin position="166"/>
        <end position="192"/>
    </location>
</feature>
<dbReference type="KEGG" id="hro:HELRODRAFT_181556"/>
<keyword evidence="4" id="KW-1185">Reference proteome</keyword>
<proteinExistence type="predicted"/>
<sequence length="236" mass="26026">MTSSLLPIQPHSPYFRWSISSWSPCQPLSATTTSTNSFNSFFMGTNDNNNNDDNNIVGRQSRDVACRLTCPSRDGRSPRNDRLHLKWLPSSYITVTSLKERNNNNSDDGDDEKCRSRDLKPPPINERACVLDDSTVCVVGNFGPWECLDDGGGGDEDDDGDEDGGDDYRKDGDVDDDHKTGNENVGARKNDDVNSSQPKRSNSANDEEEGLEMNACLPSQINNFAPAKNSDVQLTV</sequence>
<reference evidence="2 4" key="2">
    <citation type="journal article" date="2013" name="Nature">
        <title>Insights into bilaterian evolution from three spiralian genomes.</title>
        <authorList>
            <person name="Simakov O."/>
            <person name="Marletaz F."/>
            <person name="Cho S.J."/>
            <person name="Edsinger-Gonzales E."/>
            <person name="Havlak P."/>
            <person name="Hellsten U."/>
            <person name="Kuo D.H."/>
            <person name="Larsson T."/>
            <person name="Lv J."/>
            <person name="Arendt D."/>
            <person name="Savage R."/>
            <person name="Osoegawa K."/>
            <person name="de Jong P."/>
            <person name="Grimwood J."/>
            <person name="Chapman J.A."/>
            <person name="Shapiro H."/>
            <person name="Aerts A."/>
            <person name="Otillar R.P."/>
            <person name="Terry A.Y."/>
            <person name="Boore J.L."/>
            <person name="Grigoriev I.V."/>
            <person name="Lindberg D.R."/>
            <person name="Seaver E.C."/>
            <person name="Weisblat D.A."/>
            <person name="Putnam N.H."/>
            <person name="Rokhsar D.S."/>
        </authorList>
    </citation>
    <scope>NUCLEOTIDE SEQUENCE</scope>
</reference>
<reference evidence="4" key="1">
    <citation type="submission" date="2012-12" db="EMBL/GenBank/DDBJ databases">
        <authorList>
            <person name="Hellsten U."/>
            <person name="Grimwood J."/>
            <person name="Chapman J.A."/>
            <person name="Shapiro H."/>
            <person name="Aerts A."/>
            <person name="Otillar R.P."/>
            <person name="Terry A.Y."/>
            <person name="Boore J.L."/>
            <person name="Simakov O."/>
            <person name="Marletaz F."/>
            <person name="Cho S.-J."/>
            <person name="Edsinger-Gonzales E."/>
            <person name="Havlak P."/>
            <person name="Kuo D.-H."/>
            <person name="Larsson T."/>
            <person name="Lv J."/>
            <person name="Arendt D."/>
            <person name="Savage R."/>
            <person name="Osoegawa K."/>
            <person name="de Jong P."/>
            <person name="Lindberg D.R."/>
            <person name="Seaver E.C."/>
            <person name="Weisblat D.A."/>
            <person name="Putnam N.H."/>
            <person name="Grigoriev I.V."/>
            <person name="Rokhsar D.S."/>
        </authorList>
    </citation>
    <scope>NUCLEOTIDE SEQUENCE</scope>
</reference>
<dbReference type="CTD" id="20208137"/>
<feature type="region of interest" description="Disordered" evidence="1">
    <location>
        <begin position="148"/>
        <end position="213"/>
    </location>
</feature>
<dbReference type="HOGENOM" id="CLU_1176561_0_0_1"/>
<dbReference type="GeneID" id="20208137"/>
<reference evidence="3" key="3">
    <citation type="submission" date="2015-06" db="UniProtKB">
        <authorList>
            <consortium name="EnsemblMetazoa"/>
        </authorList>
    </citation>
    <scope>IDENTIFICATION</scope>
</reference>
<gene>
    <name evidence="3" type="primary">20208137</name>
    <name evidence="2" type="ORF">HELRODRAFT_181556</name>
</gene>
<feature type="region of interest" description="Disordered" evidence="1">
    <location>
        <begin position="98"/>
        <end position="126"/>
    </location>
</feature>